<proteinExistence type="predicted"/>
<evidence type="ECO:0000259" key="1">
    <source>
        <dbReference type="PROSITE" id="PS50097"/>
    </source>
</evidence>
<dbReference type="Proteomes" id="UP000215127">
    <property type="component" value="Chromosome 3"/>
</dbReference>
<feature type="domain" description="BTB" evidence="1">
    <location>
        <begin position="17"/>
        <end position="92"/>
    </location>
</feature>
<name>A0A1X7RP67_ZYMT9</name>
<dbReference type="PROSITE" id="PS50097">
    <property type="entry name" value="BTB"/>
    <property type="match status" value="1"/>
</dbReference>
<dbReference type="SMART" id="SM00225">
    <property type="entry name" value="BTB"/>
    <property type="match status" value="1"/>
</dbReference>
<dbReference type="InterPro" id="IPR011333">
    <property type="entry name" value="SKP1/BTB/POZ_sf"/>
</dbReference>
<dbReference type="Pfam" id="PF00651">
    <property type="entry name" value="BTB"/>
    <property type="match status" value="1"/>
</dbReference>
<evidence type="ECO:0000313" key="3">
    <source>
        <dbReference type="Proteomes" id="UP000215127"/>
    </source>
</evidence>
<dbReference type="AlphaFoldDB" id="A0A1X7RP67"/>
<dbReference type="SUPFAM" id="SSF54695">
    <property type="entry name" value="POZ domain"/>
    <property type="match status" value="1"/>
</dbReference>
<organism evidence="2 3">
    <name type="scientific">Zymoseptoria tritici (strain ST99CH_3D7)</name>
    <dbReference type="NCBI Taxonomy" id="1276538"/>
    <lineage>
        <taxon>Eukaryota</taxon>
        <taxon>Fungi</taxon>
        <taxon>Dikarya</taxon>
        <taxon>Ascomycota</taxon>
        <taxon>Pezizomycotina</taxon>
        <taxon>Dothideomycetes</taxon>
        <taxon>Dothideomycetidae</taxon>
        <taxon>Mycosphaerellales</taxon>
        <taxon>Mycosphaerellaceae</taxon>
        <taxon>Zymoseptoria</taxon>
    </lineage>
</organism>
<reference evidence="2 3" key="1">
    <citation type="submission" date="2016-06" db="EMBL/GenBank/DDBJ databases">
        <authorList>
            <person name="Kjaerup R.B."/>
            <person name="Dalgaard T.S."/>
            <person name="Juul-Madsen H.R."/>
        </authorList>
    </citation>
    <scope>NUCLEOTIDE SEQUENCE [LARGE SCALE GENOMIC DNA]</scope>
</reference>
<gene>
    <name evidence="2" type="ORF">ZT3D7_G4393</name>
</gene>
<dbReference type="CDD" id="cd18186">
    <property type="entry name" value="BTB_POZ_ZBTB_KLHL-like"/>
    <property type="match status" value="1"/>
</dbReference>
<dbReference type="Gene3D" id="3.30.710.10">
    <property type="entry name" value="Potassium Channel Kv1.1, Chain A"/>
    <property type="match status" value="1"/>
</dbReference>
<evidence type="ECO:0000313" key="2">
    <source>
        <dbReference type="EMBL" id="SMQ49242.1"/>
    </source>
</evidence>
<sequence>MDLTGRLRGFWESGKFSDFTIKCGPHEFQVHKVVISARSPYFEAACSSNSFKEGESAMIELASDKDDPSCDDPEAVKSMIAWFYHDDYEVEKLDRPPSRSTTPSKDDGNALAHARVFAVSVKYDVPSLRTIAVRKFRRAMKVYPEHASVAAAITVAFTTTPDDVRELRDIVSELLVTRKTLLSREDVGTAVNDVPGLALDLARRLQSKLETEKKKEWHAECLSCGNTETEDIKCLRCGLYGDVGAVRP</sequence>
<dbReference type="STRING" id="1276538.A0A1X7RP67"/>
<accession>A0A1X7RP67</accession>
<keyword evidence="3" id="KW-1185">Reference proteome</keyword>
<protein>
    <recommendedName>
        <fullName evidence="1">BTB domain-containing protein</fullName>
    </recommendedName>
</protein>
<dbReference type="PANTHER" id="PTHR47843">
    <property type="entry name" value="BTB DOMAIN-CONTAINING PROTEIN-RELATED"/>
    <property type="match status" value="1"/>
</dbReference>
<dbReference type="EMBL" id="LT853694">
    <property type="protein sequence ID" value="SMQ49242.1"/>
    <property type="molecule type" value="Genomic_DNA"/>
</dbReference>
<dbReference type="InterPro" id="IPR000210">
    <property type="entry name" value="BTB/POZ_dom"/>
</dbReference>
<dbReference type="PANTHER" id="PTHR47843:SF5">
    <property type="entry name" value="BTB_POZ DOMAIN PROTEIN"/>
    <property type="match status" value="1"/>
</dbReference>